<feature type="binding site" evidence="9">
    <location>
        <begin position="363"/>
        <end position="364"/>
    </location>
    <ligand>
        <name>ATP</name>
        <dbReference type="ChEBI" id="CHEBI:30616"/>
    </ligand>
</feature>
<evidence type="ECO:0000256" key="2">
    <source>
        <dbReference type="ARBA" id="ARBA00005752"/>
    </source>
</evidence>
<dbReference type="GO" id="GO:0004066">
    <property type="term" value="F:asparagine synthase (glutamine-hydrolyzing) activity"/>
    <property type="evidence" value="ECO:0007669"/>
    <property type="project" value="UniProtKB-EC"/>
</dbReference>
<dbReference type="CDD" id="cd00712">
    <property type="entry name" value="AsnB"/>
    <property type="match status" value="1"/>
</dbReference>
<feature type="domain" description="Glutamine amidotransferase type-2" evidence="11">
    <location>
        <begin position="2"/>
        <end position="213"/>
    </location>
</feature>
<accession>A0A846MPB0</accession>
<protein>
    <recommendedName>
        <fullName evidence="3">asparagine synthase (glutamine-hydrolyzing)</fullName>
        <ecNumber evidence="3">6.3.5.4</ecNumber>
    </recommendedName>
</protein>
<comment type="catalytic activity">
    <reaction evidence="7">
        <text>L-aspartate + L-glutamine + ATP + H2O = L-asparagine + L-glutamate + AMP + diphosphate + H(+)</text>
        <dbReference type="Rhea" id="RHEA:12228"/>
        <dbReference type="ChEBI" id="CHEBI:15377"/>
        <dbReference type="ChEBI" id="CHEBI:15378"/>
        <dbReference type="ChEBI" id="CHEBI:29985"/>
        <dbReference type="ChEBI" id="CHEBI:29991"/>
        <dbReference type="ChEBI" id="CHEBI:30616"/>
        <dbReference type="ChEBI" id="CHEBI:33019"/>
        <dbReference type="ChEBI" id="CHEBI:58048"/>
        <dbReference type="ChEBI" id="CHEBI:58359"/>
        <dbReference type="ChEBI" id="CHEBI:456215"/>
        <dbReference type="EC" id="6.3.5.4"/>
    </reaction>
</comment>
<gene>
    <name evidence="12" type="ORF">FHS56_000716</name>
</gene>
<organism evidence="12 13">
    <name type="scientific">Thermonema lapsum</name>
    <dbReference type="NCBI Taxonomy" id="28195"/>
    <lineage>
        <taxon>Bacteria</taxon>
        <taxon>Pseudomonadati</taxon>
        <taxon>Bacteroidota</taxon>
        <taxon>Cytophagia</taxon>
        <taxon>Cytophagales</taxon>
        <taxon>Thermonemataceae</taxon>
        <taxon>Thermonema</taxon>
    </lineage>
</organism>
<name>A0A846MPB0_9BACT</name>
<dbReference type="PANTHER" id="PTHR43284">
    <property type="entry name" value="ASPARAGINE SYNTHETASE (GLUTAMINE-HYDROLYZING)"/>
    <property type="match status" value="1"/>
</dbReference>
<comment type="similarity">
    <text evidence="2">Belongs to the asparagine synthetase family.</text>
</comment>
<keyword evidence="12" id="KW-0436">Ligase</keyword>
<keyword evidence="8" id="KW-0028">Amino-acid biosynthesis</keyword>
<dbReference type="InterPro" id="IPR017932">
    <property type="entry name" value="GATase_2_dom"/>
</dbReference>
<dbReference type="EMBL" id="JAASRN010000001">
    <property type="protein sequence ID" value="NIK73230.1"/>
    <property type="molecule type" value="Genomic_DNA"/>
</dbReference>
<dbReference type="GO" id="GO:0005829">
    <property type="term" value="C:cytosol"/>
    <property type="evidence" value="ECO:0007669"/>
    <property type="project" value="TreeGrafter"/>
</dbReference>
<dbReference type="SUPFAM" id="SSF56235">
    <property type="entry name" value="N-terminal nucleophile aminohydrolases (Ntn hydrolases)"/>
    <property type="match status" value="1"/>
</dbReference>
<keyword evidence="4 9" id="KW-0547">Nucleotide-binding</keyword>
<dbReference type="PROSITE" id="PS51278">
    <property type="entry name" value="GATASE_TYPE_2"/>
    <property type="match status" value="1"/>
</dbReference>
<dbReference type="InterPro" id="IPR001962">
    <property type="entry name" value="Asn_synthase"/>
</dbReference>
<evidence type="ECO:0000256" key="5">
    <source>
        <dbReference type="ARBA" id="ARBA00022840"/>
    </source>
</evidence>
<dbReference type="GO" id="GO:0006529">
    <property type="term" value="P:asparagine biosynthetic process"/>
    <property type="evidence" value="ECO:0007669"/>
    <property type="project" value="UniProtKB-KW"/>
</dbReference>
<keyword evidence="13" id="KW-1185">Reference proteome</keyword>
<dbReference type="AlphaFoldDB" id="A0A846MPB0"/>
<dbReference type="Gene3D" id="3.60.20.10">
    <property type="entry name" value="Glutamine Phosphoribosylpyrophosphate, subunit 1, domain 1"/>
    <property type="match status" value="1"/>
</dbReference>
<dbReference type="SUPFAM" id="SSF52402">
    <property type="entry name" value="Adenine nucleotide alpha hydrolases-like"/>
    <property type="match status" value="1"/>
</dbReference>
<feature type="active site" description="For GATase activity" evidence="8">
    <location>
        <position position="2"/>
    </location>
</feature>
<reference evidence="12 13" key="1">
    <citation type="submission" date="2020-03" db="EMBL/GenBank/DDBJ databases">
        <title>Genomic Encyclopedia of Type Strains, Phase IV (KMG-IV): sequencing the most valuable type-strain genomes for metagenomic binning, comparative biology and taxonomic classification.</title>
        <authorList>
            <person name="Goeker M."/>
        </authorList>
    </citation>
    <scope>NUCLEOTIDE SEQUENCE [LARGE SCALE GENOMIC DNA]</scope>
    <source>
        <strain evidence="12 13">DSM 5718</strain>
    </source>
</reference>
<dbReference type="EC" id="6.3.5.4" evidence="3"/>
<evidence type="ECO:0000256" key="4">
    <source>
        <dbReference type="ARBA" id="ARBA00022741"/>
    </source>
</evidence>
<proteinExistence type="inferred from homology"/>
<evidence type="ECO:0000256" key="3">
    <source>
        <dbReference type="ARBA" id="ARBA00012737"/>
    </source>
</evidence>
<dbReference type="PIRSF" id="PIRSF001589">
    <property type="entry name" value="Asn_synthetase_glu-h"/>
    <property type="match status" value="1"/>
</dbReference>
<evidence type="ECO:0000259" key="11">
    <source>
        <dbReference type="PROSITE" id="PS51278"/>
    </source>
</evidence>
<evidence type="ECO:0000256" key="6">
    <source>
        <dbReference type="ARBA" id="ARBA00022962"/>
    </source>
</evidence>
<dbReference type="InterPro" id="IPR006426">
    <property type="entry name" value="Asn_synth_AEB"/>
</dbReference>
<evidence type="ECO:0000256" key="7">
    <source>
        <dbReference type="ARBA" id="ARBA00048741"/>
    </source>
</evidence>
<keyword evidence="6 8" id="KW-0315">Glutamine amidotransferase</keyword>
<dbReference type="NCBIfam" id="TIGR01536">
    <property type="entry name" value="asn_synth_AEB"/>
    <property type="match status" value="1"/>
</dbReference>
<dbReference type="Pfam" id="PF00733">
    <property type="entry name" value="Asn_synthase"/>
    <property type="match status" value="1"/>
</dbReference>
<dbReference type="Pfam" id="PF13537">
    <property type="entry name" value="GATase_7"/>
    <property type="match status" value="1"/>
</dbReference>
<dbReference type="InterPro" id="IPR014729">
    <property type="entry name" value="Rossmann-like_a/b/a_fold"/>
</dbReference>
<evidence type="ECO:0000313" key="13">
    <source>
        <dbReference type="Proteomes" id="UP000537126"/>
    </source>
</evidence>
<dbReference type="CDD" id="cd01991">
    <property type="entry name" value="Asn_synthase_B_C"/>
    <property type="match status" value="1"/>
</dbReference>
<dbReference type="PANTHER" id="PTHR43284:SF1">
    <property type="entry name" value="ASPARAGINE SYNTHETASE"/>
    <property type="match status" value="1"/>
</dbReference>
<evidence type="ECO:0000256" key="1">
    <source>
        <dbReference type="ARBA" id="ARBA00005187"/>
    </source>
</evidence>
<keyword evidence="5 9" id="KW-0067">ATP-binding</keyword>
<feature type="binding site" evidence="9">
    <location>
        <position position="101"/>
    </location>
    <ligand>
        <name>L-glutamine</name>
        <dbReference type="ChEBI" id="CHEBI:58359"/>
    </ligand>
</feature>
<dbReference type="GO" id="GO:0005524">
    <property type="term" value="F:ATP binding"/>
    <property type="evidence" value="ECO:0007669"/>
    <property type="project" value="UniProtKB-KW"/>
</dbReference>
<evidence type="ECO:0000256" key="9">
    <source>
        <dbReference type="PIRSR" id="PIRSR001589-2"/>
    </source>
</evidence>
<comment type="pathway">
    <text evidence="1">Amino-acid biosynthesis; L-asparagine biosynthesis; L-asparagine from L-aspartate (L-Gln route): step 1/1.</text>
</comment>
<dbReference type="InterPro" id="IPR033738">
    <property type="entry name" value="AsnB_N"/>
</dbReference>
<dbReference type="InterPro" id="IPR051786">
    <property type="entry name" value="ASN_synthetase/amidase"/>
</dbReference>
<feature type="binding site" evidence="9">
    <location>
        <position position="289"/>
    </location>
    <ligand>
        <name>ATP</name>
        <dbReference type="ChEBI" id="CHEBI:30616"/>
    </ligand>
</feature>
<dbReference type="RefSeq" id="WP_166918492.1">
    <property type="nucleotide sequence ID" value="NZ_JAASRN010000001.1"/>
</dbReference>
<evidence type="ECO:0000256" key="8">
    <source>
        <dbReference type="PIRSR" id="PIRSR001589-1"/>
    </source>
</evidence>
<sequence>MCGITGVYAFNEIGRIALIHLQQATQSLAHRGPDAQDSFIDYFVGMGHCRLSIIDLSAAANQPMSDESGRYVIVFNGEIYNYRALREHLKEMGYSFRTQSDTEVLLNAYRHWGKDCLHQLHGFFAFAIYDKEDKSLFLARDRFGIKPLYWYLDEDRFLFASELRAILHYGIEKKVNATALLAYLQLNYVPAPLSMLDAVQQLEPGHFILLRRREMTKKCYYAIAPQAATTPPPDYEKAQKTLRDLLEKSVAKRLIADVPVGTFLSGGIDSSIVSILAAQQGQKIQAFSVSFPENRFYDELPYAEAVARQYHMEHLVFELREYDMLHHIDHILAHFDEPFADSSAVAVYMISKQASCKVKAILSGDGADEVFGGYQKHLAEYYARRWASWAWLFALPYQISRHLPQHRGGFLPNKIRQFNRFVEGVRLTPQERYWRWACIAGYQQALQLLQPAFKEAQSLKSFEDLRLGYIQNISGYDLNEVLHADLRLVLPNDMLKKVDSMSMAHALEVRVPFLDHEVVEFAFSLPGSYKVSGGMRKRLLQDTFRELLPKMLYKRPKKGFEVPIAEWLRGPLRWRVEHEWLEEDFIQTQSIFDVHAVNQLKKQLFSNNPGDAHARLWALISFQVWWKKVFQS</sequence>
<feature type="site" description="Important for beta-aspartyl-AMP intermediate formation" evidence="10">
    <location>
        <position position="365"/>
    </location>
</feature>
<dbReference type="InterPro" id="IPR029055">
    <property type="entry name" value="Ntn_hydrolases_N"/>
</dbReference>
<evidence type="ECO:0000313" key="12">
    <source>
        <dbReference type="EMBL" id="NIK73230.1"/>
    </source>
</evidence>
<keyword evidence="8" id="KW-0061">Asparagine biosynthesis</keyword>
<evidence type="ECO:0000256" key="10">
    <source>
        <dbReference type="PIRSR" id="PIRSR001589-3"/>
    </source>
</evidence>
<comment type="caution">
    <text evidence="12">The sequence shown here is derived from an EMBL/GenBank/DDBJ whole genome shotgun (WGS) entry which is preliminary data.</text>
</comment>
<dbReference type="Proteomes" id="UP000537126">
    <property type="component" value="Unassembled WGS sequence"/>
</dbReference>
<dbReference type="Gene3D" id="3.40.50.620">
    <property type="entry name" value="HUPs"/>
    <property type="match status" value="1"/>
</dbReference>